<dbReference type="EMBL" id="CP098502">
    <property type="protein sequence ID" value="UTI62940.1"/>
    <property type="molecule type" value="Genomic_DNA"/>
</dbReference>
<comment type="pathway">
    <text evidence="6">Quinol/quinone metabolism; menaquinone biosynthesis.</text>
</comment>
<keyword evidence="2 6" id="KW-0479">Metal-binding</keyword>
<dbReference type="PIRSF" id="PIRSF004983">
    <property type="entry name" value="MenD"/>
    <property type="match status" value="1"/>
</dbReference>
<dbReference type="RefSeq" id="WP_254569675.1">
    <property type="nucleotide sequence ID" value="NZ_CP098502.1"/>
</dbReference>
<dbReference type="InterPro" id="IPR032264">
    <property type="entry name" value="MenD_middle"/>
</dbReference>
<dbReference type="InterPro" id="IPR029061">
    <property type="entry name" value="THDP-binding"/>
</dbReference>
<comment type="cofactor">
    <cofactor evidence="6">
        <name>thiamine diphosphate</name>
        <dbReference type="ChEBI" id="CHEBI:58937"/>
    </cofactor>
    <text evidence="6">Binds 1 thiamine pyrophosphate per subunit.</text>
</comment>
<protein>
    <recommendedName>
        <fullName evidence="6">2-succinyl-5-enolpyruvyl-6-hydroxy-3-cyclohexene-1-carboxylate synthase</fullName>
        <shortName evidence="6">SEPHCHC synthase</shortName>
        <ecNumber evidence="6">2.2.1.9</ecNumber>
    </recommendedName>
    <alternativeName>
        <fullName evidence="6">Menaquinone biosynthesis protein MenD</fullName>
    </alternativeName>
</protein>
<dbReference type="SUPFAM" id="SSF52518">
    <property type="entry name" value="Thiamin diphosphate-binding fold (THDP-binding)"/>
    <property type="match status" value="2"/>
</dbReference>
<feature type="domain" description="Thiamine pyrophosphate enzyme TPP-binding" evidence="8">
    <location>
        <begin position="426"/>
        <end position="554"/>
    </location>
</feature>
<dbReference type="Gene3D" id="3.40.50.1220">
    <property type="entry name" value="TPP-binding domain"/>
    <property type="match status" value="1"/>
</dbReference>
<keyword evidence="1 6" id="KW-0808">Transferase</keyword>
<evidence type="ECO:0000256" key="3">
    <source>
        <dbReference type="ARBA" id="ARBA00022842"/>
    </source>
</evidence>
<evidence type="ECO:0000313" key="12">
    <source>
        <dbReference type="Proteomes" id="UP001056035"/>
    </source>
</evidence>
<comment type="pathway">
    <text evidence="6">Quinol/quinone metabolism; 1,4-dihydroxy-2-naphthoate biosynthesis; 1,4-dihydroxy-2-naphthoate from chorismate: step 2/7.</text>
</comment>
<comment type="function">
    <text evidence="6">Catalyzes the thiamine diphosphate-dependent decarboxylation of 2-oxoglutarate and the subsequent addition of the resulting succinic semialdehyde-thiamine pyrophosphate anion to isochorismate to yield 2-succinyl-5-enolpyruvyl-6-hydroxy-3-cyclohexene-1-carboxylate (SEPHCHC).</text>
</comment>
<evidence type="ECO:0000259" key="10">
    <source>
        <dbReference type="Pfam" id="PF16582"/>
    </source>
</evidence>
<keyword evidence="3 6" id="KW-0460">Magnesium</keyword>
<comment type="catalytic activity">
    <reaction evidence="6">
        <text>isochorismate + 2-oxoglutarate + H(+) = 5-enolpyruvoyl-6-hydroxy-2-succinyl-cyclohex-3-ene-1-carboxylate + CO2</text>
        <dbReference type="Rhea" id="RHEA:25593"/>
        <dbReference type="ChEBI" id="CHEBI:15378"/>
        <dbReference type="ChEBI" id="CHEBI:16526"/>
        <dbReference type="ChEBI" id="CHEBI:16810"/>
        <dbReference type="ChEBI" id="CHEBI:29780"/>
        <dbReference type="ChEBI" id="CHEBI:58818"/>
        <dbReference type="EC" id="2.2.1.9"/>
    </reaction>
</comment>
<dbReference type="InterPro" id="IPR011766">
    <property type="entry name" value="TPP_enzyme_TPP-bd"/>
</dbReference>
<dbReference type="Pfam" id="PF16582">
    <property type="entry name" value="TPP_enzyme_M_2"/>
    <property type="match status" value="1"/>
</dbReference>
<reference evidence="11 12" key="1">
    <citation type="submission" date="2022-06" db="EMBL/GenBank/DDBJ databases">
        <title>Paraconexibacter antarcticus.</title>
        <authorList>
            <person name="Kim C.S."/>
        </authorList>
    </citation>
    <scope>NUCLEOTIDE SEQUENCE [LARGE SCALE GENOMIC DNA]</scope>
    <source>
        <strain evidence="11 12">02-257</strain>
    </source>
</reference>
<feature type="domain" description="Menaquinone biosynthesis protein MenD middle" evidence="10">
    <location>
        <begin position="224"/>
        <end position="404"/>
    </location>
</feature>
<organism evidence="11 12">
    <name type="scientific">Paraconexibacter antarcticus</name>
    <dbReference type="NCBI Taxonomy" id="2949664"/>
    <lineage>
        <taxon>Bacteria</taxon>
        <taxon>Bacillati</taxon>
        <taxon>Actinomycetota</taxon>
        <taxon>Thermoleophilia</taxon>
        <taxon>Solirubrobacterales</taxon>
        <taxon>Paraconexibacteraceae</taxon>
        <taxon>Paraconexibacter</taxon>
    </lineage>
</organism>
<keyword evidence="5 6" id="KW-0464">Manganese</keyword>
<comment type="subunit">
    <text evidence="6">Homodimer.</text>
</comment>
<dbReference type="CDD" id="cd07037">
    <property type="entry name" value="TPP_PYR_MenD"/>
    <property type="match status" value="1"/>
</dbReference>
<evidence type="ECO:0000259" key="9">
    <source>
        <dbReference type="Pfam" id="PF02776"/>
    </source>
</evidence>
<dbReference type="CDD" id="cd02009">
    <property type="entry name" value="TPP_SHCHC_synthase"/>
    <property type="match status" value="1"/>
</dbReference>
<dbReference type="PANTHER" id="PTHR42916">
    <property type="entry name" value="2-SUCCINYL-5-ENOLPYRUVYL-6-HYDROXY-3-CYCLOHEXENE-1-CARBOXYLATE SYNTHASE"/>
    <property type="match status" value="1"/>
</dbReference>
<evidence type="ECO:0000256" key="4">
    <source>
        <dbReference type="ARBA" id="ARBA00023052"/>
    </source>
</evidence>
<feature type="region of interest" description="Disordered" evidence="7">
    <location>
        <begin position="184"/>
        <end position="208"/>
    </location>
</feature>
<dbReference type="Pfam" id="PF02776">
    <property type="entry name" value="TPP_enzyme_N"/>
    <property type="match status" value="1"/>
</dbReference>
<dbReference type="InterPro" id="IPR012001">
    <property type="entry name" value="Thiamin_PyroP_enz_TPP-bd_dom"/>
</dbReference>
<evidence type="ECO:0000259" key="8">
    <source>
        <dbReference type="Pfam" id="PF02775"/>
    </source>
</evidence>
<feature type="domain" description="Thiamine pyrophosphate enzyme N-terminal TPP-binding" evidence="9">
    <location>
        <begin position="12"/>
        <end position="124"/>
    </location>
</feature>
<name>A0ABY5DQE6_9ACTN</name>
<dbReference type="GO" id="GO:0070204">
    <property type="term" value="F:2-succinyl-5-enolpyruvyl-6-hydroxy-3-cyclohexene-1-carboxylic-acid synthase activity"/>
    <property type="evidence" value="ECO:0007669"/>
    <property type="project" value="UniProtKB-EC"/>
</dbReference>
<sequence>MSETVDQYLLLRALVDELSRCGLAGACTSPGSRSTPLVLTLARHPGVPTWSHVDERCAAFFALGVAKATGRPAALACTSGTAAANYLPAIIEARESRVPLVVLTTDRPPELRDVGAGQTIDQVKLYGDVVKWFVEVGTHPATPERLRWIRQLACRAMWTAIDGRPGVVHLNLPLREPLVLTEELPDEGSVGGGGRPDGRPWVSRPAAPTGAAEAADALRPIVAAAERGVVVAGRDERGGRTGGRAVAAFAEAIGWPLLADPLSGARAGSAAIAHWDLMLRHAGFADATVPDVVLRVGDLPTSKPLRAWLAREEIGVQVALDPEGAWQDPSARLDLRLPYATAPALGAAVAAGLPRGPEAWLDAWRAADARTANAIVTAAGEDLTEIRVAAELGARLPASATLFVAASMPIRDVESFFGVRDDGPRVLANRGANGIDGTTSTAFGVAAGSPGPVVLLLGDVTLAHDLGGLLAAHRLRLPLTIVLIDNGGGGIFDFLPVASQRDAFEEHVATPTGLDPADVATLFGLDHRLVRDVGELRAAVDHGLASDGVTLVEVRSDRAANVRLHRRVTEAVQAELSGG</sequence>
<dbReference type="EC" id="2.2.1.9" evidence="6"/>
<comment type="similarity">
    <text evidence="6">Belongs to the TPP enzyme family. MenD subfamily.</text>
</comment>
<gene>
    <name evidence="6 11" type="primary">menD</name>
    <name evidence="11" type="ORF">NBH00_16435</name>
</gene>
<dbReference type="HAMAP" id="MF_01659">
    <property type="entry name" value="MenD"/>
    <property type="match status" value="1"/>
</dbReference>
<dbReference type="Pfam" id="PF02775">
    <property type="entry name" value="TPP_enzyme_C"/>
    <property type="match status" value="1"/>
</dbReference>
<evidence type="ECO:0000256" key="1">
    <source>
        <dbReference type="ARBA" id="ARBA00022679"/>
    </source>
</evidence>
<dbReference type="Proteomes" id="UP001056035">
    <property type="component" value="Chromosome"/>
</dbReference>
<dbReference type="InterPro" id="IPR004433">
    <property type="entry name" value="MenaQ_synth_MenD"/>
</dbReference>
<comment type="cofactor">
    <cofactor evidence="6">
        <name>Mg(2+)</name>
        <dbReference type="ChEBI" id="CHEBI:18420"/>
    </cofactor>
    <cofactor evidence="6">
        <name>Mn(2+)</name>
        <dbReference type="ChEBI" id="CHEBI:29035"/>
    </cofactor>
</comment>
<evidence type="ECO:0000256" key="6">
    <source>
        <dbReference type="HAMAP-Rule" id="MF_01659"/>
    </source>
</evidence>
<keyword evidence="12" id="KW-1185">Reference proteome</keyword>
<accession>A0ABY5DQE6</accession>
<dbReference type="PANTHER" id="PTHR42916:SF1">
    <property type="entry name" value="PROTEIN PHYLLO, CHLOROPLASTIC"/>
    <property type="match status" value="1"/>
</dbReference>
<dbReference type="NCBIfam" id="TIGR00173">
    <property type="entry name" value="menD"/>
    <property type="match status" value="1"/>
</dbReference>
<evidence type="ECO:0000313" key="11">
    <source>
        <dbReference type="EMBL" id="UTI62940.1"/>
    </source>
</evidence>
<proteinExistence type="inferred from homology"/>
<keyword evidence="6" id="KW-0474">Menaquinone biosynthesis</keyword>
<evidence type="ECO:0000256" key="2">
    <source>
        <dbReference type="ARBA" id="ARBA00022723"/>
    </source>
</evidence>
<evidence type="ECO:0000256" key="7">
    <source>
        <dbReference type="SAM" id="MobiDB-lite"/>
    </source>
</evidence>
<keyword evidence="4 6" id="KW-0786">Thiamine pyrophosphate</keyword>
<evidence type="ECO:0000256" key="5">
    <source>
        <dbReference type="ARBA" id="ARBA00023211"/>
    </source>
</evidence>
<dbReference type="Gene3D" id="3.40.50.970">
    <property type="match status" value="2"/>
</dbReference>